<gene>
    <name evidence="1" type="ORF">BBG48_010565</name>
</gene>
<sequence>MGKNRLDFYLGKYSMQYIPESNVDYGVYLANGINLDKIQIEAMYYYGSAGSDDIVDESEIIIKDITDHFTISSPLINQIGDSPDTLDFVFSEVIGEPLSQILDKKNEFLLEQYAQTYLIDYAENGMSQSEARNLYLKEIESLISINGYANNEYCFCYPTDINGATAYKKLPVKNFYGDGFRRITFNICSIIDPITGKPKFPDDKYCFRGLKVWTHLKFDEKVGYKYIMTRPSPDWELAHVPTVQKSCRVQFSGYGANSVIAVYLSGYPDDKKGLYVKENGVLVPIKEVYVKENGVLTPIKEVYEVRGGSLVRFF</sequence>
<organism evidence="1 2">
    <name type="scientific">Criibacterium bergeronii</name>
    <dbReference type="NCBI Taxonomy" id="1871336"/>
    <lineage>
        <taxon>Bacteria</taxon>
        <taxon>Bacillati</taxon>
        <taxon>Bacillota</taxon>
        <taxon>Clostridia</taxon>
        <taxon>Peptostreptococcales</taxon>
        <taxon>Filifactoraceae</taxon>
        <taxon>Criibacterium</taxon>
    </lineage>
</organism>
<dbReference type="EMBL" id="MBEW02000055">
    <property type="protein sequence ID" value="RDY20351.1"/>
    <property type="molecule type" value="Genomic_DNA"/>
</dbReference>
<name>A0A371IIP8_9FIRM</name>
<reference evidence="1 2" key="1">
    <citation type="journal article" date="2016" name="Genome Announc.">
        <title>Draft Genome Sequence of Criibacterium bergeronii gen. nov., sp. nov., Strain CCRI-22567T, Isolated from a Vaginal Sample from a Woman with Bacterial Vaginosis.</title>
        <authorList>
            <person name="Maheux A.F."/>
            <person name="Berube E."/>
            <person name="Boudreau D.K."/>
            <person name="Raymond F."/>
            <person name="Corbeil J."/>
            <person name="Roy P.H."/>
            <person name="Boissinot M."/>
            <person name="Omar R.F."/>
        </authorList>
    </citation>
    <scope>NUCLEOTIDE SEQUENCE [LARGE SCALE GENOMIC DNA]</scope>
    <source>
        <strain evidence="1 2">CCRI-22567</strain>
    </source>
</reference>
<comment type="caution">
    <text evidence="1">The sequence shown here is derived from an EMBL/GenBank/DDBJ whole genome shotgun (WGS) entry which is preliminary data.</text>
</comment>
<keyword evidence="2" id="KW-1185">Reference proteome</keyword>
<dbReference type="STRING" id="1871336.BBG48_05315"/>
<proteinExistence type="predicted"/>
<accession>A0A371IIP8</accession>
<dbReference type="AlphaFoldDB" id="A0A371IIP8"/>
<evidence type="ECO:0000313" key="1">
    <source>
        <dbReference type="EMBL" id="RDY20351.1"/>
    </source>
</evidence>
<evidence type="ECO:0000313" key="2">
    <source>
        <dbReference type="Proteomes" id="UP000093352"/>
    </source>
</evidence>
<dbReference type="Proteomes" id="UP000093352">
    <property type="component" value="Unassembled WGS sequence"/>
</dbReference>
<protein>
    <submittedName>
        <fullName evidence="1">Uncharacterized protein</fullName>
    </submittedName>
</protein>